<keyword evidence="2" id="KW-0812">Transmembrane</keyword>
<feature type="signal peptide" evidence="2">
    <location>
        <begin position="1"/>
        <end position="16"/>
    </location>
</feature>
<dbReference type="EMBL" id="SGXM01000001">
    <property type="protein sequence ID" value="RZT42381.1"/>
    <property type="molecule type" value="Genomic_DNA"/>
</dbReference>
<sequence>MTIRNCLLAAALASLAGCGALLETPYRAPEVELPDAWEARGGSAASEGEADHWWQAFGDARLDSLIDRALARNADLALAAIRLERARMQAGLADTNLTPDASLGGQSSVSKALRHDNPSQREYGLTFQLGYELDLWGKLARTRDAAAWASEASRFDLDSARLSLIGATASTYWTIAELNARLADAQADIRDARRIEALVAARYRAGADGMAELALARRAMAGNEAAYEQLLQQREAQRRTLTTLLDEAVPLDEIAGFVLPDGPEPDVRPGLPASVLQARPDVAAAQARIRASLAAHDASKAGFFPTLSLTGTVGTAHRDLGHVLTNPIGTLGAGLALPFLQWNTVRLNVGISRTEYEESVVLYRKTLYQAFAEVSEALGQRESLLREAAPLLDARRAAQAAEKAGAARYRAGKQTIRFWLEDRQALRTAQAAVERNRLNRLRVRMMLYQALGGG</sequence>
<dbReference type="Gene3D" id="2.20.200.10">
    <property type="entry name" value="Outer membrane efflux proteins (OEP)"/>
    <property type="match status" value="1"/>
</dbReference>
<organism evidence="3 4">
    <name type="scientific">Cupriavidus agavae</name>
    <dbReference type="NCBI Taxonomy" id="1001822"/>
    <lineage>
        <taxon>Bacteria</taxon>
        <taxon>Pseudomonadati</taxon>
        <taxon>Pseudomonadota</taxon>
        <taxon>Betaproteobacteria</taxon>
        <taxon>Burkholderiales</taxon>
        <taxon>Burkholderiaceae</taxon>
        <taxon>Cupriavidus</taxon>
    </lineage>
</organism>
<proteinExistence type="inferred from homology"/>
<keyword evidence="2" id="KW-0472">Membrane</keyword>
<dbReference type="Pfam" id="PF02321">
    <property type="entry name" value="OEP"/>
    <property type="match status" value="2"/>
</dbReference>
<dbReference type="SUPFAM" id="SSF56954">
    <property type="entry name" value="Outer membrane efflux proteins (OEP)"/>
    <property type="match status" value="1"/>
</dbReference>
<dbReference type="AlphaFoldDB" id="A0A4Q7S7I7"/>
<keyword evidence="4" id="KW-1185">Reference proteome</keyword>
<keyword evidence="2" id="KW-1134">Transmembrane beta strand</keyword>
<dbReference type="GO" id="GO:0015562">
    <property type="term" value="F:efflux transmembrane transporter activity"/>
    <property type="evidence" value="ECO:0007669"/>
    <property type="project" value="InterPro"/>
</dbReference>
<dbReference type="Gene3D" id="1.20.1600.10">
    <property type="entry name" value="Outer membrane efflux proteins (OEP)"/>
    <property type="match status" value="1"/>
</dbReference>
<dbReference type="InterPro" id="IPR003423">
    <property type="entry name" value="OMP_efflux"/>
</dbReference>
<protein>
    <submittedName>
        <fullName evidence="3">NodT family efflux transporter outer membrane factor (OMF) lipoprotein</fullName>
    </submittedName>
</protein>
<dbReference type="GO" id="GO:0005886">
    <property type="term" value="C:plasma membrane"/>
    <property type="evidence" value="ECO:0007669"/>
    <property type="project" value="UniProtKB-SubCell"/>
</dbReference>
<dbReference type="OrthoDB" id="9770517at2"/>
<dbReference type="PROSITE" id="PS51257">
    <property type="entry name" value="PROKAR_LIPOPROTEIN"/>
    <property type="match status" value="1"/>
</dbReference>
<dbReference type="InterPro" id="IPR010131">
    <property type="entry name" value="MdtP/NodT-like"/>
</dbReference>
<feature type="chain" id="PRO_5020927562" evidence="2">
    <location>
        <begin position="17"/>
        <end position="454"/>
    </location>
</feature>
<keyword evidence="2 3" id="KW-0449">Lipoprotein</keyword>
<name>A0A4Q7S7I7_9BURK</name>
<comment type="caution">
    <text evidence="3">The sequence shown here is derived from an EMBL/GenBank/DDBJ whole genome shotgun (WGS) entry which is preliminary data.</text>
</comment>
<evidence type="ECO:0000256" key="1">
    <source>
        <dbReference type="ARBA" id="ARBA00007613"/>
    </source>
</evidence>
<keyword evidence="2" id="KW-0732">Signal</keyword>
<keyword evidence="2" id="KW-0564">Palmitate</keyword>
<accession>A0A4Q7S7I7</accession>
<evidence type="ECO:0000256" key="2">
    <source>
        <dbReference type="RuleBase" id="RU362097"/>
    </source>
</evidence>
<dbReference type="PANTHER" id="PTHR30203:SF32">
    <property type="entry name" value="CATION EFFLUX SYSTEM PROTEIN CUSC"/>
    <property type="match status" value="1"/>
</dbReference>
<dbReference type="Proteomes" id="UP000291078">
    <property type="component" value="Unassembled WGS sequence"/>
</dbReference>
<comment type="subcellular location">
    <subcellularLocation>
        <location evidence="2">Cell membrane</location>
        <topology evidence="2">Lipid-anchor</topology>
    </subcellularLocation>
</comment>
<evidence type="ECO:0000313" key="3">
    <source>
        <dbReference type="EMBL" id="RZT42381.1"/>
    </source>
</evidence>
<reference evidence="3 4" key="1">
    <citation type="journal article" date="2015" name="Stand. Genomic Sci.">
        <title>Genomic Encyclopedia of Bacterial and Archaeal Type Strains, Phase III: the genomes of soil and plant-associated and newly described type strains.</title>
        <authorList>
            <person name="Whitman W.B."/>
            <person name="Woyke T."/>
            <person name="Klenk H.P."/>
            <person name="Zhou Y."/>
            <person name="Lilburn T.G."/>
            <person name="Beck B.J."/>
            <person name="De Vos P."/>
            <person name="Vandamme P."/>
            <person name="Eisen J.A."/>
            <person name="Garrity G."/>
            <person name="Hugenholtz P."/>
            <person name="Kyrpides N.C."/>
        </authorList>
    </citation>
    <scope>NUCLEOTIDE SEQUENCE [LARGE SCALE GENOMIC DNA]</scope>
    <source>
        <strain evidence="3 4">ASC-9842</strain>
    </source>
</reference>
<gene>
    <name evidence="3" type="ORF">EV147_1412</name>
</gene>
<dbReference type="RefSeq" id="WP_130390382.1">
    <property type="nucleotide sequence ID" value="NZ_SGXM01000001.1"/>
</dbReference>
<dbReference type="PANTHER" id="PTHR30203">
    <property type="entry name" value="OUTER MEMBRANE CATION EFFLUX PROTEIN"/>
    <property type="match status" value="1"/>
</dbReference>
<comment type="similarity">
    <text evidence="1 2">Belongs to the outer membrane factor (OMF) (TC 1.B.17) family.</text>
</comment>
<dbReference type="NCBIfam" id="TIGR01845">
    <property type="entry name" value="outer_NodT"/>
    <property type="match status" value="1"/>
</dbReference>
<evidence type="ECO:0000313" key="4">
    <source>
        <dbReference type="Proteomes" id="UP000291078"/>
    </source>
</evidence>